<dbReference type="Pfam" id="PF14417">
    <property type="entry name" value="MEDS"/>
    <property type="match status" value="1"/>
</dbReference>
<dbReference type="CDD" id="cd07043">
    <property type="entry name" value="STAS_anti-anti-sigma_factors"/>
    <property type="match status" value="1"/>
</dbReference>
<dbReference type="AlphaFoldDB" id="A0A931BZE3"/>
<dbReference type="Proteomes" id="UP000598146">
    <property type="component" value="Unassembled WGS sequence"/>
</dbReference>
<name>A0A931BZE3_9ACTN</name>
<dbReference type="InterPro" id="IPR036513">
    <property type="entry name" value="STAS_dom_sf"/>
</dbReference>
<proteinExistence type="predicted"/>
<protein>
    <submittedName>
        <fullName evidence="2">MEDS domain-containing protein</fullName>
    </submittedName>
</protein>
<dbReference type="InterPro" id="IPR002645">
    <property type="entry name" value="STAS_dom"/>
</dbReference>
<gene>
    <name evidence="2" type="ORF">I4J89_02785</name>
</gene>
<feature type="domain" description="STAS" evidence="1">
    <location>
        <begin position="192"/>
        <end position="275"/>
    </location>
</feature>
<dbReference type="Gene3D" id="3.30.750.24">
    <property type="entry name" value="STAS domain"/>
    <property type="match status" value="1"/>
</dbReference>
<accession>A0A931BZE3</accession>
<comment type="caution">
    <text evidence="2">The sequence shown here is derived from an EMBL/GenBank/DDBJ whole genome shotgun (WGS) entry which is preliminary data.</text>
</comment>
<evidence type="ECO:0000313" key="2">
    <source>
        <dbReference type="EMBL" id="MBG0560394.1"/>
    </source>
</evidence>
<keyword evidence="3" id="KW-1185">Reference proteome</keyword>
<dbReference type="InterPro" id="IPR058548">
    <property type="entry name" value="MlaB-like_STAS"/>
</dbReference>
<sequence>MAATGLLDRLTPGDHVCLIFDDEPLRTRSVAQYIRAGLRDHHRIVYHGPGSDRVEAELTARGVDVRPAIDRGQLRLGGECPRDGTFDPEATIESWQEEARRAATAGYRGLRAVGDMSWAVSHDERLPWYEAEVNRIFAEGYVMGVCLYDRRLFSEARLRRVTRAHPSTVTPETDPRAVPLFRAVRTADPYGIRLEGEADLSNRQAFTAVLEHLTEDRAPTLTVDVAGLRFADSAAVRILVHVMDGRERVRLVGCSRMLRKLLAFHGAGPAVECLP</sequence>
<evidence type="ECO:0000259" key="1">
    <source>
        <dbReference type="PROSITE" id="PS50801"/>
    </source>
</evidence>
<dbReference type="Pfam" id="PF13466">
    <property type="entry name" value="STAS_2"/>
    <property type="match status" value="1"/>
</dbReference>
<dbReference type="PROSITE" id="PS50801">
    <property type="entry name" value="STAS"/>
    <property type="match status" value="1"/>
</dbReference>
<organism evidence="2 3">
    <name type="scientific">Actinoplanes aureus</name>
    <dbReference type="NCBI Taxonomy" id="2792083"/>
    <lineage>
        <taxon>Bacteria</taxon>
        <taxon>Bacillati</taxon>
        <taxon>Actinomycetota</taxon>
        <taxon>Actinomycetes</taxon>
        <taxon>Micromonosporales</taxon>
        <taxon>Micromonosporaceae</taxon>
        <taxon>Actinoplanes</taxon>
    </lineage>
</organism>
<evidence type="ECO:0000313" key="3">
    <source>
        <dbReference type="Proteomes" id="UP000598146"/>
    </source>
</evidence>
<reference evidence="2" key="1">
    <citation type="submission" date="2020-11" db="EMBL/GenBank/DDBJ databases">
        <title>Isolation and identification of active actinomycetes.</title>
        <authorList>
            <person name="Sun X."/>
        </authorList>
    </citation>
    <scope>NUCLEOTIDE SEQUENCE</scope>
    <source>
        <strain evidence="2">NEAU-A11</strain>
    </source>
</reference>
<dbReference type="EMBL" id="JADQTO010000001">
    <property type="protein sequence ID" value="MBG0560394.1"/>
    <property type="molecule type" value="Genomic_DNA"/>
</dbReference>
<dbReference type="InterPro" id="IPR025847">
    <property type="entry name" value="MEDS_domain"/>
</dbReference>
<dbReference type="SUPFAM" id="SSF52091">
    <property type="entry name" value="SpoIIaa-like"/>
    <property type="match status" value="1"/>
</dbReference>